<accession>A0AA41N6M4</accession>
<gene>
    <name evidence="4" type="ORF">SUZIE_179640</name>
</gene>
<proteinExistence type="predicted"/>
<dbReference type="PANTHER" id="PTHR10333">
    <property type="entry name" value="INHIBITOR OF GROWTH PROTEIN"/>
    <property type="match status" value="1"/>
</dbReference>
<dbReference type="GO" id="GO:0045893">
    <property type="term" value="P:positive regulation of DNA-templated transcription"/>
    <property type="evidence" value="ECO:0007669"/>
    <property type="project" value="TreeGrafter"/>
</dbReference>
<feature type="compositionally biased region" description="Basic and acidic residues" evidence="2">
    <location>
        <begin position="119"/>
        <end position="131"/>
    </location>
</feature>
<feature type="coiled-coil region" evidence="1">
    <location>
        <begin position="47"/>
        <end position="78"/>
    </location>
</feature>
<keyword evidence="5" id="KW-1185">Reference proteome</keyword>
<dbReference type="Proteomes" id="UP001166674">
    <property type="component" value="Unassembled WGS sequence"/>
</dbReference>
<protein>
    <submittedName>
        <fullName evidence="4">Inhibitor of growth protein 1</fullName>
    </submittedName>
</protein>
<evidence type="ECO:0000256" key="1">
    <source>
        <dbReference type="SAM" id="Coils"/>
    </source>
</evidence>
<feature type="region of interest" description="Disordered" evidence="2">
    <location>
        <begin position="119"/>
        <end position="146"/>
    </location>
</feature>
<dbReference type="PANTHER" id="PTHR10333:SF85">
    <property type="entry name" value="INHIBITOR OF GROWTH PROTEIN 1"/>
    <property type="match status" value="1"/>
</dbReference>
<feature type="region of interest" description="Disordered" evidence="2">
    <location>
        <begin position="184"/>
        <end position="218"/>
    </location>
</feature>
<feature type="domain" description="Inhibitor of growth protein N-terminal histone-binding" evidence="3">
    <location>
        <begin position="28"/>
        <end position="123"/>
    </location>
</feature>
<dbReference type="Pfam" id="PF12998">
    <property type="entry name" value="ING"/>
    <property type="match status" value="1"/>
</dbReference>
<dbReference type="SMART" id="SM01408">
    <property type="entry name" value="ING"/>
    <property type="match status" value="1"/>
</dbReference>
<comment type="caution">
    <text evidence="4">The sequence shown here is derived from an EMBL/GenBank/DDBJ whole genome shotgun (WGS) entry which is preliminary data.</text>
</comment>
<feature type="compositionally biased region" description="Polar residues" evidence="2">
    <location>
        <begin position="184"/>
        <end position="206"/>
    </location>
</feature>
<keyword evidence="1" id="KW-0175">Coiled coil</keyword>
<dbReference type="InterPro" id="IPR028651">
    <property type="entry name" value="ING_fam"/>
</dbReference>
<evidence type="ECO:0000259" key="3">
    <source>
        <dbReference type="SMART" id="SM01408"/>
    </source>
</evidence>
<dbReference type="AlphaFoldDB" id="A0AA41N6M4"/>
<reference evidence="4" key="1">
    <citation type="submission" date="2020-03" db="EMBL/GenBank/DDBJ databases">
        <title>Studies in the Genomics of Life Span.</title>
        <authorList>
            <person name="Glass D."/>
        </authorList>
    </citation>
    <scope>NUCLEOTIDE SEQUENCE</scope>
    <source>
        <strain evidence="4">SUZIE</strain>
        <tissue evidence="4">Muscle</tissue>
    </source>
</reference>
<name>A0AA41N6M4_SCICA</name>
<sequence length="218" mass="24418">MQSGGGFSLNHAEFCQQEADSPGELCGGLPDLYPLSALHLKRKVSVMQEIEAKCQEILKELDEHYEKLKKETDGAQNCQVLCCIQRVLICCQELGNEKIQILSQMVELAERQTRQVNSHVEHFESPQEIKDTTGNSFKAGQEKTKNKTVTQAEKLNYKHTLWPLNNVNQVMNISNNNHDLDDITSGTLKGSNTKTSKNRLQGQSAEGSKPCKLSQQCK</sequence>
<evidence type="ECO:0000313" key="5">
    <source>
        <dbReference type="Proteomes" id="UP001166674"/>
    </source>
</evidence>
<evidence type="ECO:0000313" key="4">
    <source>
        <dbReference type="EMBL" id="MBZ3884779.1"/>
    </source>
</evidence>
<dbReference type="InterPro" id="IPR024610">
    <property type="entry name" value="ING_N_histone-binding"/>
</dbReference>
<dbReference type="GO" id="GO:0005634">
    <property type="term" value="C:nucleus"/>
    <property type="evidence" value="ECO:0007669"/>
    <property type="project" value="TreeGrafter"/>
</dbReference>
<organism evidence="4 5">
    <name type="scientific">Sciurus carolinensis</name>
    <name type="common">Eastern gray squirrel</name>
    <dbReference type="NCBI Taxonomy" id="30640"/>
    <lineage>
        <taxon>Eukaryota</taxon>
        <taxon>Metazoa</taxon>
        <taxon>Chordata</taxon>
        <taxon>Craniata</taxon>
        <taxon>Vertebrata</taxon>
        <taxon>Euteleostomi</taxon>
        <taxon>Mammalia</taxon>
        <taxon>Eutheria</taxon>
        <taxon>Euarchontoglires</taxon>
        <taxon>Glires</taxon>
        <taxon>Rodentia</taxon>
        <taxon>Sciuromorpha</taxon>
        <taxon>Sciuridae</taxon>
        <taxon>Sciurinae</taxon>
        <taxon>Sciurini</taxon>
        <taxon>Sciurus</taxon>
    </lineage>
</organism>
<dbReference type="Gene3D" id="6.10.140.1740">
    <property type="match status" value="1"/>
</dbReference>
<dbReference type="EMBL" id="JAATJV010395279">
    <property type="protein sequence ID" value="MBZ3884779.1"/>
    <property type="molecule type" value="Genomic_DNA"/>
</dbReference>
<evidence type="ECO:0000256" key="2">
    <source>
        <dbReference type="SAM" id="MobiDB-lite"/>
    </source>
</evidence>